<accession>A0ABS8WFH8</accession>
<feature type="binding site" evidence="8">
    <location>
        <begin position="186"/>
        <end position="189"/>
    </location>
    <ligand>
        <name>ATP</name>
        <dbReference type="ChEBI" id="CHEBI:30616"/>
    </ligand>
</feature>
<evidence type="ECO:0000313" key="9">
    <source>
        <dbReference type="EMBL" id="MCE2596496.1"/>
    </source>
</evidence>
<evidence type="ECO:0000256" key="8">
    <source>
        <dbReference type="HAMAP-Rule" id="MF_00158"/>
    </source>
</evidence>
<keyword evidence="4 8" id="KW-0566">Pantothenate biosynthesis</keyword>
<comment type="subcellular location">
    <subcellularLocation>
        <location evidence="8">Cytoplasm</location>
    </subcellularLocation>
</comment>
<organism evidence="9 10">
    <name type="scientific">Motilimonas cestriensis</name>
    <dbReference type="NCBI Taxonomy" id="2742685"/>
    <lineage>
        <taxon>Bacteria</taxon>
        <taxon>Pseudomonadati</taxon>
        <taxon>Pseudomonadota</taxon>
        <taxon>Gammaproteobacteria</taxon>
        <taxon>Alteromonadales</taxon>
        <taxon>Alteromonadales genera incertae sedis</taxon>
        <taxon>Motilimonas</taxon>
    </lineage>
</organism>
<sequence>MDITHNIEQIRATVKEWRQQGLKVAFVPTMGNLHQGHLTLVKTAKQHADKVVVSIFVNPMQFDSATDLQAYPRTLDQDAQLLVANHADLLFTPTPEIIYPQGIDSHTYVHVPGISELLEGALRPGHFRGVSTVVTKLFNIVQPDVACFGEKDFQQLALIRKMTTDLALPIDIISVPTVRAESGLALSSRNGYLTPEELALAPYLHQVMQAIATKMAAGERDVTSLVNEFSNQLDAKGFKTDQIDIVDAESLLPLSATSHTAVILMAAFLGKARLIDNRTVNLHP</sequence>
<dbReference type="InterPro" id="IPR003721">
    <property type="entry name" value="Pantoate_ligase"/>
</dbReference>
<dbReference type="InterPro" id="IPR042176">
    <property type="entry name" value="Pantoate_ligase_C"/>
</dbReference>
<keyword evidence="10" id="KW-1185">Reference proteome</keyword>
<keyword evidence="8" id="KW-0963">Cytoplasm</keyword>
<evidence type="ECO:0000256" key="6">
    <source>
        <dbReference type="ARBA" id="ARBA00022840"/>
    </source>
</evidence>
<evidence type="ECO:0000256" key="1">
    <source>
        <dbReference type="ARBA" id="ARBA00004990"/>
    </source>
</evidence>
<dbReference type="InterPro" id="IPR014729">
    <property type="entry name" value="Rossmann-like_a/b/a_fold"/>
</dbReference>
<evidence type="ECO:0000313" key="10">
    <source>
        <dbReference type="Proteomes" id="UP001201273"/>
    </source>
</evidence>
<protein>
    <recommendedName>
        <fullName evidence="8">Pantothenate synthetase</fullName>
        <shortName evidence="8">PS</shortName>
        <ecNumber evidence="8">6.3.2.1</ecNumber>
    </recommendedName>
    <alternativeName>
        <fullName evidence="8">Pantoate--beta-alanine ligase</fullName>
    </alternativeName>
    <alternativeName>
        <fullName evidence="8">Pantoate-activating enzyme</fullName>
    </alternativeName>
</protein>
<dbReference type="GO" id="GO:0016874">
    <property type="term" value="F:ligase activity"/>
    <property type="evidence" value="ECO:0007669"/>
    <property type="project" value="UniProtKB-KW"/>
</dbReference>
<dbReference type="CDD" id="cd00560">
    <property type="entry name" value="PanC"/>
    <property type="match status" value="1"/>
</dbReference>
<dbReference type="EC" id="6.3.2.1" evidence="8"/>
<reference evidence="9 10" key="1">
    <citation type="journal article" date="2022" name="Environ. Microbiol. Rep.">
        <title>Eco-phylogenetic analyses reveal divergent evolution of vitamin B12 metabolism in the marine bacterial family 'Psychromonadaceae'.</title>
        <authorList>
            <person name="Jin X."/>
            <person name="Yang Y."/>
            <person name="Cao H."/>
            <person name="Gao B."/>
            <person name="Zhao Z."/>
        </authorList>
    </citation>
    <scope>NUCLEOTIDE SEQUENCE [LARGE SCALE GENOMIC DNA]</scope>
    <source>
        <strain evidence="9 10">MKS20</strain>
    </source>
</reference>
<name>A0ABS8WFH8_9GAMM</name>
<dbReference type="PANTHER" id="PTHR21299:SF1">
    <property type="entry name" value="PANTOATE--BETA-ALANINE LIGASE"/>
    <property type="match status" value="1"/>
</dbReference>
<comment type="similarity">
    <text evidence="2 8">Belongs to the pantothenate synthetase family.</text>
</comment>
<comment type="function">
    <text evidence="8">Catalyzes the condensation of pantoate with beta-alanine in an ATP-dependent reaction via a pantoyl-adenylate intermediate.</text>
</comment>
<feature type="binding site" evidence="8">
    <location>
        <position position="61"/>
    </location>
    <ligand>
        <name>(R)-pantoate</name>
        <dbReference type="ChEBI" id="CHEBI:15980"/>
    </ligand>
</feature>
<evidence type="ECO:0000256" key="4">
    <source>
        <dbReference type="ARBA" id="ARBA00022655"/>
    </source>
</evidence>
<feature type="binding site" evidence="8">
    <location>
        <begin position="149"/>
        <end position="152"/>
    </location>
    <ligand>
        <name>ATP</name>
        <dbReference type="ChEBI" id="CHEBI:30616"/>
    </ligand>
</feature>
<keyword evidence="5 8" id="KW-0547">Nucleotide-binding</keyword>
<comment type="miscellaneous">
    <text evidence="8">The reaction proceeds by a bi uni uni bi ping pong mechanism.</text>
</comment>
<feature type="binding site" evidence="8">
    <location>
        <begin position="30"/>
        <end position="37"/>
    </location>
    <ligand>
        <name>ATP</name>
        <dbReference type="ChEBI" id="CHEBI:30616"/>
    </ligand>
</feature>
<keyword evidence="3 8" id="KW-0436">Ligase</keyword>
<feature type="binding site" evidence="8">
    <location>
        <position position="178"/>
    </location>
    <ligand>
        <name>ATP</name>
        <dbReference type="ChEBI" id="CHEBI:30616"/>
    </ligand>
</feature>
<dbReference type="Proteomes" id="UP001201273">
    <property type="component" value="Unassembled WGS sequence"/>
</dbReference>
<feature type="binding site" evidence="8">
    <location>
        <position position="61"/>
    </location>
    <ligand>
        <name>beta-alanine</name>
        <dbReference type="ChEBI" id="CHEBI:57966"/>
    </ligand>
</feature>
<dbReference type="Gene3D" id="3.40.50.620">
    <property type="entry name" value="HUPs"/>
    <property type="match status" value="1"/>
</dbReference>
<dbReference type="SUPFAM" id="SSF52374">
    <property type="entry name" value="Nucleotidylyl transferase"/>
    <property type="match status" value="1"/>
</dbReference>
<keyword evidence="6 8" id="KW-0067">ATP-binding</keyword>
<dbReference type="InterPro" id="IPR004821">
    <property type="entry name" value="Cyt_trans-like"/>
</dbReference>
<comment type="catalytic activity">
    <reaction evidence="7 8">
        <text>(R)-pantoate + beta-alanine + ATP = (R)-pantothenate + AMP + diphosphate + H(+)</text>
        <dbReference type="Rhea" id="RHEA:10912"/>
        <dbReference type="ChEBI" id="CHEBI:15378"/>
        <dbReference type="ChEBI" id="CHEBI:15980"/>
        <dbReference type="ChEBI" id="CHEBI:29032"/>
        <dbReference type="ChEBI" id="CHEBI:30616"/>
        <dbReference type="ChEBI" id="CHEBI:33019"/>
        <dbReference type="ChEBI" id="CHEBI:57966"/>
        <dbReference type="ChEBI" id="CHEBI:456215"/>
        <dbReference type="EC" id="6.3.2.1"/>
    </reaction>
</comment>
<proteinExistence type="inferred from homology"/>
<evidence type="ECO:0000256" key="5">
    <source>
        <dbReference type="ARBA" id="ARBA00022741"/>
    </source>
</evidence>
<feature type="binding site" evidence="8">
    <location>
        <position position="155"/>
    </location>
    <ligand>
        <name>(R)-pantoate</name>
        <dbReference type="ChEBI" id="CHEBI:15980"/>
    </ligand>
</feature>
<feature type="active site" description="Proton donor" evidence="8">
    <location>
        <position position="37"/>
    </location>
</feature>
<dbReference type="RefSeq" id="WP_233054135.1">
    <property type="nucleotide sequence ID" value="NZ_JAIMJA010000020.1"/>
</dbReference>
<dbReference type="EMBL" id="JAIMJA010000020">
    <property type="protein sequence ID" value="MCE2596496.1"/>
    <property type="molecule type" value="Genomic_DNA"/>
</dbReference>
<comment type="pathway">
    <text evidence="1 8">Cofactor biosynthesis; (R)-pantothenate biosynthesis; (R)-pantothenate from (R)-pantoate and beta-alanine: step 1/1.</text>
</comment>
<gene>
    <name evidence="8 9" type="primary">panC</name>
    <name evidence="9" type="ORF">K6Y31_17000</name>
</gene>
<evidence type="ECO:0000256" key="2">
    <source>
        <dbReference type="ARBA" id="ARBA00009256"/>
    </source>
</evidence>
<dbReference type="HAMAP" id="MF_00158">
    <property type="entry name" value="PanC"/>
    <property type="match status" value="1"/>
</dbReference>
<evidence type="ECO:0000256" key="3">
    <source>
        <dbReference type="ARBA" id="ARBA00022598"/>
    </source>
</evidence>
<dbReference type="Gene3D" id="3.30.1300.10">
    <property type="entry name" value="Pantoate-beta-alanine ligase, C-terminal domain"/>
    <property type="match status" value="1"/>
</dbReference>
<dbReference type="NCBIfam" id="TIGR00125">
    <property type="entry name" value="cyt_tran_rel"/>
    <property type="match status" value="1"/>
</dbReference>
<comment type="caution">
    <text evidence="9">The sequence shown here is derived from an EMBL/GenBank/DDBJ whole genome shotgun (WGS) entry which is preliminary data.</text>
</comment>
<comment type="subunit">
    <text evidence="8">Homodimer.</text>
</comment>
<dbReference type="NCBIfam" id="TIGR00018">
    <property type="entry name" value="panC"/>
    <property type="match status" value="1"/>
</dbReference>
<dbReference type="PANTHER" id="PTHR21299">
    <property type="entry name" value="CYTIDYLATE KINASE/PANTOATE-BETA-ALANINE LIGASE"/>
    <property type="match status" value="1"/>
</dbReference>
<dbReference type="Pfam" id="PF02569">
    <property type="entry name" value="Pantoate_ligase"/>
    <property type="match status" value="1"/>
</dbReference>
<evidence type="ECO:0000256" key="7">
    <source>
        <dbReference type="ARBA" id="ARBA00048258"/>
    </source>
</evidence>